<dbReference type="Pfam" id="PF00326">
    <property type="entry name" value="Peptidase_S9"/>
    <property type="match status" value="1"/>
</dbReference>
<evidence type="ECO:0000313" key="10">
    <source>
        <dbReference type="EMBL" id="KAF6029085.1"/>
    </source>
</evidence>
<proteinExistence type="inferred from homology"/>
<evidence type="ECO:0000313" key="11">
    <source>
        <dbReference type="Proteomes" id="UP000593567"/>
    </source>
</evidence>
<evidence type="ECO:0000256" key="1">
    <source>
        <dbReference type="ARBA" id="ARBA00001070"/>
    </source>
</evidence>
<evidence type="ECO:0000259" key="8">
    <source>
        <dbReference type="Pfam" id="PF00326"/>
    </source>
</evidence>
<dbReference type="InterPro" id="IPR001375">
    <property type="entry name" value="Peptidase_S9_cat"/>
</dbReference>
<dbReference type="InterPro" id="IPR029058">
    <property type="entry name" value="AB_hydrolase_fold"/>
</dbReference>
<keyword evidence="5 7" id="KW-0378">Hydrolase</keyword>
<reference evidence="10" key="1">
    <citation type="submission" date="2020-06" db="EMBL/GenBank/DDBJ databases">
        <title>Draft genome of Bugula neritina, a colonial animal packing powerful symbionts and potential medicines.</title>
        <authorList>
            <person name="Rayko M."/>
        </authorList>
    </citation>
    <scope>NUCLEOTIDE SEQUENCE [LARGE SCALE GENOMIC DNA]</scope>
    <source>
        <strain evidence="10">Kwan_BN1</strain>
    </source>
</reference>
<evidence type="ECO:0000256" key="3">
    <source>
        <dbReference type="ARBA" id="ARBA00016310"/>
    </source>
</evidence>
<dbReference type="PANTHER" id="PTHR42881">
    <property type="entry name" value="PROLYL ENDOPEPTIDASE"/>
    <property type="match status" value="1"/>
</dbReference>
<gene>
    <name evidence="10" type="ORF">EB796_012579</name>
</gene>
<sequence length="710" mass="80552">MSAKLEYPAARRDETVTNDFHGITIQDPYRWLEDPDSTETKTFVNEQNALSNPYIHSYQHRELVNKTLTKMWNYPKFGCPHKRGPRYFYGHNSGLQNQSVTYMMDDLEAEPQIFIDPNTFSEDGTVSVSSKKFTKDGSLCALSLSSSGSDWKTIKFINVETKEYLPDVLKKVKFSCLAFTPDNKGFFYNCFPSAADNHEGEEVDQNLNQKLFFHRMGTDQSEDIICAEFPDNPHWMSAASVSDCQNYLLLEISESCKPVNKLYYYDMRSHGSEGFTGLIPFIKLIDKFDAEYDYITNEGTVFTFKTNLDASRYRVITIDFENPGPENWKTLIPEHPTDVLENITCVNQNKLIVIYMHDVKNEMYVHDLATGERKAKFPLEVGSIGSLSGRKEDTEIFYSFTSFLAPSRIYRCSLTTDSVTPAIFRDNQIAGIDVSNFETSQVFYSSKDGTKIPMFIVHRKDLPRDGNNPVWLYGYGGFNISLTPYFSISRLLYLKHFNGIFALPNIRGGGEYGEEWHKGGKLDKKQNCFDDFISAAEYLIQEKYTQASRITINGGSNGGLLVGACINQRPDLFGAGISDVGVLDMLRFHKFTIGHYWVSDYGCSDNKEDFEYIIKYSPLHTVKEPIIGQFPALLVCTADHDDRVAPLHSLKYMATVQHVLGKSEKQTNPLLLQVECKAGHGAGKPTAKIIEEVTDKIAFMALTTGLEWRD</sequence>
<comment type="similarity">
    <text evidence="2 7">Belongs to the peptidase S9A family.</text>
</comment>
<dbReference type="SUPFAM" id="SSF53474">
    <property type="entry name" value="alpha/beta-Hydrolases"/>
    <property type="match status" value="1"/>
</dbReference>
<dbReference type="SUPFAM" id="SSF50993">
    <property type="entry name" value="Peptidase/esterase 'gauge' domain"/>
    <property type="match status" value="1"/>
</dbReference>
<dbReference type="OrthoDB" id="248387at2759"/>
<keyword evidence="6 7" id="KW-0720">Serine protease</keyword>
<dbReference type="InterPro" id="IPR002470">
    <property type="entry name" value="Peptidase_S9A"/>
</dbReference>
<dbReference type="EMBL" id="VXIV02001855">
    <property type="protein sequence ID" value="KAF6029085.1"/>
    <property type="molecule type" value="Genomic_DNA"/>
</dbReference>
<keyword evidence="4 7" id="KW-0645">Protease</keyword>
<dbReference type="PRINTS" id="PR00862">
    <property type="entry name" value="PROLIGOPTASE"/>
</dbReference>
<feature type="domain" description="Peptidase S9A N-terminal" evidence="9">
    <location>
        <begin position="8"/>
        <end position="421"/>
    </location>
</feature>
<dbReference type="Proteomes" id="UP000593567">
    <property type="component" value="Unassembled WGS sequence"/>
</dbReference>
<dbReference type="PANTHER" id="PTHR42881:SF2">
    <property type="entry name" value="PROLYL ENDOPEPTIDASE"/>
    <property type="match status" value="1"/>
</dbReference>
<dbReference type="InterPro" id="IPR051167">
    <property type="entry name" value="Prolyl_oligopep/macrocyclase"/>
</dbReference>
<evidence type="ECO:0000256" key="6">
    <source>
        <dbReference type="ARBA" id="ARBA00022825"/>
    </source>
</evidence>
<dbReference type="GO" id="GO:0004252">
    <property type="term" value="F:serine-type endopeptidase activity"/>
    <property type="evidence" value="ECO:0007669"/>
    <property type="project" value="UniProtKB-UniRule"/>
</dbReference>
<comment type="caution">
    <text evidence="10">The sequence shown here is derived from an EMBL/GenBank/DDBJ whole genome shotgun (WGS) entry which is preliminary data.</text>
</comment>
<keyword evidence="11" id="KW-1185">Reference proteome</keyword>
<evidence type="ECO:0000259" key="9">
    <source>
        <dbReference type="Pfam" id="PF02897"/>
    </source>
</evidence>
<dbReference type="Gene3D" id="3.40.50.1820">
    <property type="entry name" value="alpha/beta hydrolase"/>
    <property type="match status" value="1"/>
</dbReference>
<dbReference type="EC" id="3.4.21.-" evidence="7"/>
<evidence type="ECO:0000256" key="5">
    <source>
        <dbReference type="ARBA" id="ARBA00022801"/>
    </source>
</evidence>
<protein>
    <recommendedName>
        <fullName evidence="3 7">Prolyl endopeptidase</fullName>
        <ecNumber evidence="7">3.4.21.-</ecNumber>
    </recommendedName>
</protein>
<dbReference type="GO" id="GO:0070012">
    <property type="term" value="F:oligopeptidase activity"/>
    <property type="evidence" value="ECO:0007669"/>
    <property type="project" value="TreeGrafter"/>
</dbReference>
<dbReference type="InterPro" id="IPR023302">
    <property type="entry name" value="Pept_S9A_N"/>
</dbReference>
<name>A0A7J7JT60_BUGNE</name>
<dbReference type="FunFam" id="3.40.50.1820:FF:000005">
    <property type="entry name" value="Prolyl endopeptidase"/>
    <property type="match status" value="1"/>
</dbReference>
<accession>A0A7J7JT60</accession>
<evidence type="ECO:0000256" key="4">
    <source>
        <dbReference type="ARBA" id="ARBA00022670"/>
    </source>
</evidence>
<organism evidence="10 11">
    <name type="scientific">Bugula neritina</name>
    <name type="common">Brown bryozoan</name>
    <name type="synonym">Sertularia neritina</name>
    <dbReference type="NCBI Taxonomy" id="10212"/>
    <lineage>
        <taxon>Eukaryota</taxon>
        <taxon>Metazoa</taxon>
        <taxon>Spiralia</taxon>
        <taxon>Lophotrochozoa</taxon>
        <taxon>Bryozoa</taxon>
        <taxon>Gymnolaemata</taxon>
        <taxon>Cheilostomatida</taxon>
        <taxon>Flustrina</taxon>
        <taxon>Buguloidea</taxon>
        <taxon>Bugulidae</taxon>
        <taxon>Bugula</taxon>
    </lineage>
</organism>
<evidence type="ECO:0000256" key="7">
    <source>
        <dbReference type="RuleBase" id="RU368024"/>
    </source>
</evidence>
<dbReference type="Pfam" id="PF02897">
    <property type="entry name" value="Peptidase_S9_N"/>
    <property type="match status" value="1"/>
</dbReference>
<dbReference type="AlphaFoldDB" id="A0A7J7JT60"/>
<dbReference type="PROSITE" id="PS00708">
    <property type="entry name" value="PRO_ENDOPEP_SER"/>
    <property type="match status" value="1"/>
</dbReference>
<evidence type="ECO:0000256" key="2">
    <source>
        <dbReference type="ARBA" id="ARBA00005228"/>
    </source>
</evidence>
<dbReference type="InterPro" id="IPR002471">
    <property type="entry name" value="Pept_S9_AS"/>
</dbReference>
<comment type="catalytic activity">
    <reaction evidence="1">
        <text>Hydrolysis of Pro-|-Xaa &gt;&gt; Ala-|-Xaa in oligopeptides.</text>
        <dbReference type="EC" id="3.4.21.26"/>
    </reaction>
</comment>
<dbReference type="Gene3D" id="2.130.10.120">
    <property type="entry name" value="Prolyl oligopeptidase, N-terminal domain"/>
    <property type="match status" value="1"/>
</dbReference>
<dbReference type="FunFam" id="2.130.10.120:FF:000001">
    <property type="entry name" value="Prolyl endopeptidase"/>
    <property type="match status" value="1"/>
</dbReference>
<dbReference type="GO" id="GO:0006508">
    <property type="term" value="P:proteolysis"/>
    <property type="evidence" value="ECO:0007669"/>
    <property type="project" value="UniProtKB-KW"/>
</dbReference>
<feature type="domain" description="Peptidase S9 prolyl oligopeptidase catalytic" evidence="8">
    <location>
        <begin position="485"/>
        <end position="702"/>
    </location>
</feature>
<dbReference type="GO" id="GO:0005829">
    <property type="term" value="C:cytosol"/>
    <property type="evidence" value="ECO:0007669"/>
    <property type="project" value="TreeGrafter"/>
</dbReference>